<feature type="non-terminal residue" evidence="1">
    <location>
        <position position="1"/>
    </location>
</feature>
<dbReference type="AlphaFoldDB" id="A0A8J5I2C1"/>
<reference evidence="1" key="1">
    <citation type="submission" date="2021-01" db="EMBL/GenBank/DDBJ databases">
        <title>Phytophthora aleatoria, a newly-described species from Pinus radiata is distinct from Phytophthora cactorum isolates based on comparative genomics.</title>
        <authorList>
            <person name="Mcdougal R."/>
            <person name="Panda P."/>
            <person name="Williams N."/>
            <person name="Studholme D.J."/>
        </authorList>
    </citation>
    <scope>NUCLEOTIDE SEQUENCE</scope>
    <source>
        <strain evidence="1">NZFS 4037</strain>
    </source>
</reference>
<accession>A0A8J5I2C1</accession>
<dbReference type="EMBL" id="JAENGY010003172">
    <property type="protein sequence ID" value="KAG6942295.1"/>
    <property type="molecule type" value="Genomic_DNA"/>
</dbReference>
<comment type="caution">
    <text evidence="1">The sequence shown here is derived from an EMBL/GenBank/DDBJ whole genome shotgun (WGS) entry which is preliminary data.</text>
</comment>
<keyword evidence="2" id="KW-1185">Reference proteome</keyword>
<sequence>IENRHLNQKRLLQADGTGFDAYKVDDEERSFIMNFKIDHWLNKGLLPKEVSVKLKIGKAGEAHKNFKYLQQYANKWDEVGQPAHVSLSYHQKKLEDIKYWVKNEFTPQGALNQLGLIGLHGKELRSHKNYPYYIKYMDMVRAKPLAG</sequence>
<gene>
    <name evidence="1" type="ORF">JG688_00018207</name>
</gene>
<proteinExistence type="predicted"/>
<evidence type="ECO:0000313" key="2">
    <source>
        <dbReference type="Proteomes" id="UP000709295"/>
    </source>
</evidence>
<organism evidence="1 2">
    <name type="scientific">Phytophthora aleatoria</name>
    <dbReference type="NCBI Taxonomy" id="2496075"/>
    <lineage>
        <taxon>Eukaryota</taxon>
        <taxon>Sar</taxon>
        <taxon>Stramenopiles</taxon>
        <taxon>Oomycota</taxon>
        <taxon>Peronosporomycetes</taxon>
        <taxon>Peronosporales</taxon>
        <taxon>Peronosporaceae</taxon>
        <taxon>Phytophthora</taxon>
    </lineage>
</organism>
<evidence type="ECO:0000313" key="1">
    <source>
        <dbReference type="EMBL" id="KAG6942295.1"/>
    </source>
</evidence>
<protein>
    <recommendedName>
        <fullName evidence="3">RxLR effector protein</fullName>
    </recommendedName>
</protein>
<dbReference type="Proteomes" id="UP000709295">
    <property type="component" value="Unassembled WGS sequence"/>
</dbReference>
<evidence type="ECO:0008006" key="3">
    <source>
        <dbReference type="Google" id="ProtNLM"/>
    </source>
</evidence>
<name>A0A8J5I2C1_9STRA</name>